<comment type="caution">
    <text evidence="1">The sequence shown here is derived from an EMBL/GenBank/DDBJ whole genome shotgun (WGS) entry which is preliminary data.</text>
</comment>
<dbReference type="Proteomes" id="UP000229896">
    <property type="component" value="Unassembled WGS sequence"/>
</dbReference>
<organism evidence="1 2">
    <name type="scientific">Candidatus Berkelbacteria bacterium CG08_land_8_20_14_0_20_39_8</name>
    <dbReference type="NCBI Taxonomy" id="1974511"/>
    <lineage>
        <taxon>Bacteria</taxon>
        <taxon>Candidatus Berkelbacteria</taxon>
    </lineage>
</organism>
<accession>A0A2M6YBI4</accession>
<feature type="non-terminal residue" evidence="1">
    <location>
        <position position="1"/>
    </location>
</feature>
<gene>
    <name evidence="1" type="ORF">COT12_03060</name>
</gene>
<evidence type="ECO:0000313" key="1">
    <source>
        <dbReference type="EMBL" id="PIU24056.1"/>
    </source>
</evidence>
<name>A0A2M6YBI4_9BACT</name>
<protein>
    <submittedName>
        <fullName evidence="1">Uncharacterized protein</fullName>
    </submittedName>
</protein>
<reference evidence="2" key="1">
    <citation type="submission" date="2017-09" db="EMBL/GenBank/DDBJ databases">
        <title>Depth-based differentiation of microbial function through sediment-hosted aquifers and enrichment of novel symbionts in the deep terrestrial subsurface.</title>
        <authorList>
            <person name="Probst A.J."/>
            <person name="Ladd B."/>
            <person name="Jarett J.K."/>
            <person name="Geller-Mcgrath D.E."/>
            <person name="Sieber C.M.K."/>
            <person name="Emerson J.B."/>
            <person name="Anantharaman K."/>
            <person name="Thomas B.C."/>
            <person name="Malmstrom R."/>
            <person name="Stieglmeier M."/>
            <person name="Klingl A."/>
            <person name="Woyke T."/>
            <person name="Ryan C.M."/>
            <person name="Banfield J.F."/>
        </authorList>
    </citation>
    <scope>NUCLEOTIDE SEQUENCE [LARGE SCALE GENOMIC DNA]</scope>
</reference>
<feature type="non-terminal residue" evidence="1">
    <location>
        <position position="99"/>
    </location>
</feature>
<dbReference type="AlphaFoldDB" id="A0A2M6YBI4"/>
<proteinExistence type="predicted"/>
<dbReference type="EMBL" id="PEXI01000097">
    <property type="protein sequence ID" value="PIU24056.1"/>
    <property type="molecule type" value="Genomic_DNA"/>
</dbReference>
<sequence length="99" mass="11497">SAIYIGKTKHFKYTIYCSLFHQGEIIAIDKSSLEHKVILKDLKHPHSIYFVKNKIIISNTENKSVLIFDKNLEDIKKIKINNIGWVQDANFLRNGNLII</sequence>
<evidence type="ECO:0000313" key="2">
    <source>
        <dbReference type="Proteomes" id="UP000229896"/>
    </source>
</evidence>
<dbReference type="SUPFAM" id="SSF101898">
    <property type="entry name" value="NHL repeat"/>
    <property type="match status" value="1"/>
</dbReference>